<evidence type="ECO:0000313" key="3">
    <source>
        <dbReference type="Proteomes" id="UP000729701"/>
    </source>
</evidence>
<evidence type="ECO:0000313" key="2">
    <source>
        <dbReference type="EMBL" id="MBW4671234.1"/>
    </source>
</evidence>
<comment type="caution">
    <text evidence="2">The sequence shown here is derived from an EMBL/GenBank/DDBJ whole genome shotgun (WGS) entry which is preliminary data.</text>
</comment>
<accession>A0A951UVK9</accession>
<gene>
    <name evidence="2" type="ORF">KME60_28375</name>
</gene>
<feature type="signal peptide" evidence="1">
    <location>
        <begin position="1"/>
        <end position="30"/>
    </location>
</feature>
<reference evidence="2" key="1">
    <citation type="submission" date="2021-05" db="EMBL/GenBank/DDBJ databases">
        <authorList>
            <person name="Pietrasiak N."/>
            <person name="Ward R."/>
            <person name="Stajich J.E."/>
            <person name="Kurbessoian T."/>
        </authorList>
    </citation>
    <scope>NUCLEOTIDE SEQUENCE</scope>
    <source>
        <strain evidence="2">GSE-NOS-MK-12-04C</strain>
    </source>
</reference>
<proteinExistence type="predicted"/>
<dbReference type="InterPro" id="IPR013424">
    <property type="entry name" value="Ice-binding_C"/>
</dbReference>
<feature type="chain" id="PRO_5036969148" evidence="1">
    <location>
        <begin position="31"/>
        <end position="241"/>
    </location>
</feature>
<reference evidence="2" key="2">
    <citation type="journal article" date="2022" name="Microbiol. Resour. Announc.">
        <title>Metagenome Sequencing to Explore Phylogenomics of Terrestrial Cyanobacteria.</title>
        <authorList>
            <person name="Ward R.D."/>
            <person name="Stajich J.E."/>
            <person name="Johansen J.R."/>
            <person name="Huntemann M."/>
            <person name="Clum A."/>
            <person name="Foster B."/>
            <person name="Foster B."/>
            <person name="Roux S."/>
            <person name="Palaniappan K."/>
            <person name="Varghese N."/>
            <person name="Mukherjee S."/>
            <person name="Reddy T.B.K."/>
            <person name="Daum C."/>
            <person name="Copeland A."/>
            <person name="Chen I.A."/>
            <person name="Ivanova N.N."/>
            <person name="Kyrpides N.C."/>
            <person name="Shapiro N."/>
            <person name="Eloe-Fadrosh E.A."/>
            <person name="Pietrasiak N."/>
        </authorList>
    </citation>
    <scope>NUCLEOTIDE SEQUENCE</scope>
    <source>
        <strain evidence="2">GSE-NOS-MK-12-04C</strain>
    </source>
</reference>
<dbReference type="EMBL" id="JAHHGZ010000041">
    <property type="protein sequence ID" value="MBW4671234.1"/>
    <property type="molecule type" value="Genomic_DNA"/>
</dbReference>
<dbReference type="InterPro" id="IPR047995">
    <property type="entry name" value="Choice_anch_K"/>
</dbReference>
<organism evidence="2 3">
    <name type="scientific">Cyanomargarita calcarea GSE-NOS-MK-12-04C</name>
    <dbReference type="NCBI Taxonomy" id="2839659"/>
    <lineage>
        <taxon>Bacteria</taxon>
        <taxon>Bacillati</taxon>
        <taxon>Cyanobacteriota</taxon>
        <taxon>Cyanophyceae</taxon>
        <taxon>Nostocales</taxon>
        <taxon>Cyanomargaritaceae</taxon>
        <taxon>Cyanomargarita</taxon>
    </lineage>
</organism>
<sequence length="241" mass="26005">MRLSSFFATVMSTFTLAAVVVLGFSSQVQAMGGSSSGIWGKPTPGSLDIDPKFTGVGTNLFTWGKPNVPGTLANQLLFNGNSFTGDIGSLFKIGDLTYHNGTVNLGTSVDYVPLTLEVSLNNQVKVSESFNFNFKLVNTPNESTDPQENADFVFVSENFGDRNFLFDGKEYTIELTGFSQDNGVTSTNQFRVLEEEKTTAAIFARITAPKPTRKIPEPGAIAGLSLLGVYLVSRKSSRAKN</sequence>
<keyword evidence="1" id="KW-0732">Signal</keyword>
<evidence type="ECO:0000256" key="1">
    <source>
        <dbReference type="SAM" id="SignalP"/>
    </source>
</evidence>
<name>A0A951UVK9_9CYAN</name>
<dbReference type="NCBIfam" id="NF038131">
    <property type="entry name" value="choice_anch_K"/>
    <property type="match status" value="1"/>
</dbReference>
<protein>
    <submittedName>
        <fullName evidence="2">Choice-of-anchor K domain-containing protein</fullName>
    </submittedName>
</protein>
<dbReference type="Proteomes" id="UP000729701">
    <property type="component" value="Unassembled WGS sequence"/>
</dbReference>
<dbReference type="NCBIfam" id="TIGR02595">
    <property type="entry name" value="PEP_CTERM"/>
    <property type="match status" value="1"/>
</dbReference>
<dbReference type="AlphaFoldDB" id="A0A951UVK9"/>